<comment type="caution">
    <text evidence="1">The sequence shown here is derived from an EMBL/GenBank/DDBJ whole genome shotgun (WGS) entry which is preliminary data.</text>
</comment>
<sequence length="92" mass="10120">MMTVMMMFTAQWTSNLDLSPGPDTGCERQLRQRNNRLERGRRGSSSSADHLVTLALGNGASPTAWGLWRSHGECPQVLEGSGAPMPMPQIRH</sequence>
<dbReference type="EMBL" id="JAINUG010000222">
    <property type="protein sequence ID" value="KAJ8386833.1"/>
    <property type="molecule type" value="Genomic_DNA"/>
</dbReference>
<accession>A0AAD7W831</accession>
<dbReference type="Proteomes" id="UP001221898">
    <property type="component" value="Unassembled WGS sequence"/>
</dbReference>
<organism evidence="1 2">
    <name type="scientific">Aldrovandia affinis</name>
    <dbReference type="NCBI Taxonomy" id="143900"/>
    <lineage>
        <taxon>Eukaryota</taxon>
        <taxon>Metazoa</taxon>
        <taxon>Chordata</taxon>
        <taxon>Craniata</taxon>
        <taxon>Vertebrata</taxon>
        <taxon>Euteleostomi</taxon>
        <taxon>Actinopterygii</taxon>
        <taxon>Neopterygii</taxon>
        <taxon>Teleostei</taxon>
        <taxon>Notacanthiformes</taxon>
        <taxon>Halosauridae</taxon>
        <taxon>Aldrovandia</taxon>
    </lineage>
</organism>
<gene>
    <name evidence="1" type="ORF">AAFF_G00166280</name>
</gene>
<evidence type="ECO:0000313" key="2">
    <source>
        <dbReference type="Proteomes" id="UP001221898"/>
    </source>
</evidence>
<protein>
    <submittedName>
        <fullName evidence="1">Uncharacterized protein</fullName>
    </submittedName>
</protein>
<keyword evidence="2" id="KW-1185">Reference proteome</keyword>
<dbReference type="AlphaFoldDB" id="A0AAD7W831"/>
<name>A0AAD7W831_9TELE</name>
<proteinExistence type="predicted"/>
<reference evidence="1" key="1">
    <citation type="journal article" date="2023" name="Science">
        <title>Genome structures resolve the early diversification of teleost fishes.</title>
        <authorList>
            <person name="Parey E."/>
            <person name="Louis A."/>
            <person name="Montfort J."/>
            <person name="Bouchez O."/>
            <person name="Roques C."/>
            <person name="Iampietro C."/>
            <person name="Lluch J."/>
            <person name="Castinel A."/>
            <person name="Donnadieu C."/>
            <person name="Desvignes T."/>
            <person name="Floi Bucao C."/>
            <person name="Jouanno E."/>
            <person name="Wen M."/>
            <person name="Mejri S."/>
            <person name="Dirks R."/>
            <person name="Jansen H."/>
            <person name="Henkel C."/>
            <person name="Chen W.J."/>
            <person name="Zahm M."/>
            <person name="Cabau C."/>
            <person name="Klopp C."/>
            <person name="Thompson A.W."/>
            <person name="Robinson-Rechavi M."/>
            <person name="Braasch I."/>
            <person name="Lecointre G."/>
            <person name="Bobe J."/>
            <person name="Postlethwait J.H."/>
            <person name="Berthelot C."/>
            <person name="Roest Crollius H."/>
            <person name="Guiguen Y."/>
        </authorList>
    </citation>
    <scope>NUCLEOTIDE SEQUENCE</scope>
    <source>
        <strain evidence="1">NC1722</strain>
    </source>
</reference>
<evidence type="ECO:0000313" key="1">
    <source>
        <dbReference type="EMBL" id="KAJ8386833.1"/>
    </source>
</evidence>